<dbReference type="STRING" id="234267.Acid_1199"/>
<feature type="transmembrane region" description="Helical" evidence="1">
    <location>
        <begin position="76"/>
        <end position="96"/>
    </location>
</feature>
<organism evidence="2">
    <name type="scientific">Solibacter usitatus (strain Ellin6076)</name>
    <dbReference type="NCBI Taxonomy" id="234267"/>
    <lineage>
        <taxon>Bacteria</taxon>
        <taxon>Pseudomonadati</taxon>
        <taxon>Acidobacteriota</taxon>
        <taxon>Terriglobia</taxon>
        <taxon>Bryobacterales</taxon>
        <taxon>Solibacteraceae</taxon>
        <taxon>Candidatus Solibacter</taxon>
    </lineage>
</organism>
<evidence type="ECO:0000256" key="1">
    <source>
        <dbReference type="SAM" id="Phobius"/>
    </source>
</evidence>
<proteinExistence type="predicted"/>
<feature type="transmembrane region" description="Helical" evidence="1">
    <location>
        <begin position="43"/>
        <end position="64"/>
    </location>
</feature>
<keyword evidence="1" id="KW-0812">Transmembrane</keyword>
<name>Q029T3_SOLUE</name>
<accession>Q029T3</accession>
<keyword evidence="1" id="KW-1133">Transmembrane helix</keyword>
<sequence precursor="true">MWIRAILAALLGAGIGFFATGFAAATVLVSALGQRDGGPGMSGFFGFGPIGGVAGALLGVGLVLRFGGGPAGWGRGLMIGAGVVMAICGMLLTASLPDSGPSYSHVIEFQLEYPAAALADVQIPSAKAMWGAAGADLDDKPISQFFEKECKGDVCVLGGSVAALGPMTNFRIVAAVGTGKYRYPLDLPPVVGPVDWSDWRPGDGARVRWRIVKR</sequence>
<gene>
    <name evidence="2" type="ordered locus">Acid_1199</name>
</gene>
<dbReference type="EMBL" id="CP000473">
    <property type="protein sequence ID" value="ABJ82193.1"/>
    <property type="molecule type" value="Genomic_DNA"/>
</dbReference>
<protein>
    <submittedName>
        <fullName evidence="2">Uncharacterized protein</fullName>
    </submittedName>
</protein>
<dbReference type="InParanoid" id="Q029T3"/>
<dbReference type="KEGG" id="sus:Acid_1199"/>
<dbReference type="HOGENOM" id="CLU_1288185_0_0_0"/>
<evidence type="ECO:0000313" key="2">
    <source>
        <dbReference type="EMBL" id="ABJ82193.1"/>
    </source>
</evidence>
<dbReference type="AlphaFoldDB" id="Q029T3"/>
<reference evidence="2" key="1">
    <citation type="submission" date="2006-10" db="EMBL/GenBank/DDBJ databases">
        <title>Complete sequence of Solibacter usitatus Ellin6076.</title>
        <authorList>
            <consortium name="US DOE Joint Genome Institute"/>
            <person name="Copeland A."/>
            <person name="Lucas S."/>
            <person name="Lapidus A."/>
            <person name="Barry K."/>
            <person name="Detter J.C."/>
            <person name="Glavina del Rio T."/>
            <person name="Hammon N."/>
            <person name="Israni S."/>
            <person name="Dalin E."/>
            <person name="Tice H."/>
            <person name="Pitluck S."/>
            <person name="Thompson L.S."/>
            <person name="Brettin T."/>
            <person name="Bruce D."/>
            <person name="Han C."/>
            <person name="Tapia R."/>
            <person name="Gilna P."/>
            <person name="Schmutz J."/>
            <person name="Larimer F."/>
            <person name="Land M."/>
            <person name="Hauser L."/>
            <person name="Kyrpides N."/>
            <person name="Mikhailova N."/>
            <person name="Janssen P.H."/>
            <person name="Kuske C.R."/>
            <person name="Richardson P."/>
        </authorList>
    </citation>
    <scope>NUCLEOTIDE SEQUENCE</scope>
    <source>
        <strain evidence="2">Ellin6076</strain>
    </source>
</reference>
<keyword evidence="1" id="KW-0472">Membrane</keyword>